<comment type="subcellular location">
    <subcellularLocation>
        <location evidence="1">Membrane</location>
        <topology evidence="1">Multi-pass membrane protein</topology>
    </subcellularLocation>
</comment>
<keyword evidence="7" id="KW-1185">Reference proteome</keyword>
<feature type="transmembrane region" description="Helical" evidence="5">
    <location>
        <begin position="92"/>
        <end position="114"/>
    </location>
</feature>
<evidence type="ECO:0000313" key="6">
    <source>
        <dbReference type="EMBL" id="MBA2891770.1"/>
    </source>
</evidence>
<keyword evidence="2 5" id="KW-0812">Transmembrane</keyword>
<evidence type="ECO:0000256" key="3">
    <source>
        <dbReference type="ARBA" id="ARBA00022989"/>
    </source>
</evidence>
<evidence type="ECO:0000256" key="1">
    <source>
        <dbReference type="ARBA" id="ARBA00004141"/>
    </source>
</evidence>
<keyword evidence="3 5" id="KW-1133">Transmembrane helix</keyword>
<reference evidence="6 7" key="1">
    <citation type="submission" date="2020-07" db="EMBL/GenBank/DDBJ databases">
        <title>Genomic Encyclopedia of Type Strains, Phase IV (KMG-IV): sequencing the most valuable type-strain genomes for metagenomic binning, comparative biology and taxonomic classification.</title>
        <authorList>
            <person name="Goeker M."/>
        </authorList>
    </citation>
    <scope>NUCLEOTIDE SEQUENCE [LARGE SCALE GENOMIC DNA]</scope>
    <source>
        <strain evidence="6 7">DSM 45533</strain>
    </source>
</reference>
<dbReference type="Pfam" id="PF13564">
    <property type="entry name" value="DoxX_2"/>
    <property type="match status" value="1"/>
</dbReference>
<dbReference type="InterPro" id="IPR032808">
    <property type="entry name" value="DoxX"/>
</dbReference>
<evidence type="ECO:0000256" key="5">
    <source>
        <dbReference type="SAM" id="Phobius"/>
    </source>
</evidence>
<dbReference type="GO" id="GO:0016020">
    <property type="term" value="C:membrane"/>
    <property type="evidence" value="ECO:0007669"/>
    <property type="project" value="UniProtKB-SubCell"/>
</dbReference>
<evidence type="ECO:0000256" key="4">
    <source>
        <dbReference type="ARBA" id="ARBA00023136"/>
    </source>
</evidence>
<protein>
    <recommendedName>
        <fullName evidence="8">DoxX family protein</fullName>
    </recommendedName>
</protein>
<dbReference type="RefSeq" id="WP_181610534.1">
    <property type="nucleotide sequence ID" value="NZ_BAABAM010000002.1"/>
</dbReference>
<gene>
    <name evidence="6" type="ORF">HNR30_003111</name>
</gene>
<comment type="caution">
    <text evidence="6">The sequence shown here is derived from an EMBL/GenBank/DDBJ whole genome shotgun (WGS) entry which is preliminary data.</text>
</comment>
<proteinExistence type="predicted"/>
<keyword evidence="4 5" id="KW-0472">Membrane</keyword>
<sequence length="120" mass="12127">MSGAYVVVGTVLALALGLAAVLNLVHHRTAIITADRLGLPRSLIRPFGVLLAAGAAGVVIGFVVPWVGLAAAIGVVLYFLVAVAVHVRARAFLPATGFPGAVAFALLAVVVLLVRLQAGV</sequence>
<feature type="transmembrane region" description="Helical" evidence="5">
    <location>
        <begin position="6"/>
        <end position="26"/>
    </location>
</feature>
<feature type="transmembrane region" description="Helical" evidence="5">
    <location>
        <begin position="47"/>
        <end position="80"/>
    </location>
</feature>
<evidence type="ECO:0000313" key="7">
    <source>
        <dbReference type="Proteomes" id="UP000530928"/>
    </source>
</evidence>
<dbReference type="Proteomes" id="UP000530928">
    <property type="component" value="Unassembled WGS sequence"/>
</dbReference>
<dbReference type="AlphaFoldDB" id="A0A7W0CIY2"/>
<dbReference type="EMBL" id="JACDUR010000003">
    <property type="protein sequence ID" value="MBA2891770.1"/>
    <property type="molecule type" value="Genomic_DNA"/>
</dbReference>
<name>A0A7W0CIY2_9ACTN</name>
<organism evidence="6 7">
    <name type="scientific">Nonomuraea soli</name>
    <dbReference type="NCBI Taxonomy" id="1032476"/>
    <lineage>
        <taxon>Bacteria</taxon>
        <taxon>Bacillati</taxon>
        <taxon>Actinomycetota</taxon>
        <taxon>Actinomycetes</taxon>
        <taxon>Streptosporangiales</taxon>
        <taxon>Streptosporangiaceae</taxon>
        <taxon>Nonomuraea</taxon>
    </lineage>
</organism>
<evidence type="ECO:0008006" key="8">
    <source>
        <dbReference type="Google" id="ProtNLM"/>
    </source>
</evidence>
<accession>A0A7W0CIY2</accession>
<evidence type="ECO:0000256" key="2">
    <source>
        <dbReference type="ARBA" id="ARBA00022692"/>
    </source>
</evidence>